<dbReference type="Pfam" id="PF14129">
    <property type="entry name" value="DUF4296"/>
    <property type="match status" value="1"/>
</dbReference>
<reference evidence="2 3" key="1">
    <citation type="journal article" date="2015" name="Sci. Rep.">
        <title>Unraveling adaptation of Pontibacter korlensis to radiation and infertility in desert through complete genome and comparative transcriptomic analysis.</title>
        <authorList>
            <person name="Dai J."/>
            <person name="Dai W."/>
            <person name="Qiu C."/>
            <person name="Yang Z."/>
            <person name="Zhang Y."/>
            <person name="Zhou M."/>
            <person name="Zhang L."/>
            <person name="Fang C."/>
            <person name="Gao Q."/>
            <person name="Yang Q."/>
            <person name="Li X."/>
            <person name="Wang Z."/>
            <person name="Wang Z."/>
            <person name="Jia Z."/>
            <person name="Chen X."/>
        </authorList>
    </citation>
    <scope>NUCLEOTIDE SEQUENCE [LARGE SCALE GENOMIC DNA]</scope>
    <source>
        <strain evidence="2 3">X14-1T</strain>
    </source>
</reference>
<dbReference type="STRING" id="400092.PKOR_17670"/>
<feature type="domain" description="DUF4296" evidence="1">
    <location>
        <begin position="12"/>
        <end position="97"/>
    </location>
</feature>
<sequence length="112" mass="12900">MLGCQSENGQKPSNRIPKDKMVSILADIHTIEALIETKVVYPDTALMIFNQEQQEIFEKYDVTQQQFKDSYNYYLKNLAEMDALYETVVDTLSMRETKAQIKSGSNPEQAQQ</sequence>
<protein>
    <recommendedName>
        <fullName evidence="1">DUF4296 domain-containing protein</fullName>
    </recommendedName>
</protein>
<dbReference type="PATRIC" id="fig|400092.3.peg.3877"/>
<keyword evidence="3" id="KW-1185">Reference proteome</keyword>
<evidence type="ECO:0000259" key="1">
    <source>
        <dbReference type="Pfam" id="PF14129"/>
    </source>
</evidence>
<accession>A0A0E3UZ82</accession>
<organism evidence="2 3">
    <name type="scientific">Pontibacter korlensis</name>
    <dbReference type="NCBI Taxonomy" id="400092"/>
    <lineage>
        <taxon>Bacteria</taxon>
        <taxon>Pseudomonadati</taxon>
        <taxon>Bacteroidota</taxon>
        <taxon>Cytophagia</taxon>
        <taxon>Cytophagales</taxon>
        <taxon>Hymenobacteraceae</taxon>
        <taxon>Pontibacter</taxon>
    </lineage>
</organism>
<dbReference type="KEGG" id="pko:PKOR_17670"/>
<evidence type="ECO:0000313" key="3">
    <source>
        <dbReference type="Proteomes" id="UP000033109"/>
    </source>
</evidence>
<dbReference type="EMBL" id="CP009621">
    <property type="protein sequence ID" value="AKD05797.1"/>
    <property type="molecule type" value="Genomic_DNA"/>
</dbReference>
<evidence type="ECO:0000313" key="2">
    <source>
        <dbReference type="EMBL" id="AKD05797.1"/>
    </source>
</evidence>
<dbReference type="HOGENOM" id="CLU_2143544_0_0_10"/>
<proteinExistence type="predicted"/>
<dbReference type="Proteomes" id="UP000033109">
    <property type="component" value="Chromosome"/>
</dbReference>
<gene>
    <name evidence="2" type="ORF">PKOR_17670</name>
</gene>
<dbReference type="InterPro" id="IPR025381">
    <property type="entry name" value="DUF4296"/>
</dbReference>
<name>A0A0E3UZ82_9BACT</name>
<dbReference type="AlphaFoldDB" id="A0A0E3UZ82"/>